<feature type="region of interest" description="Disordered" evidence="1">
    <location>
        <begin position="1"/>
        <end position="56"/>
    </location>
</feature>
<feature type="region of interest" description="Disordered" evidence="1">
    <location>
        <begin position="82"/>
        <end position="103"/>
    </location>
</feature>
<sequence length="103" mass="10322">MMQAAAPRAPSTRTRPRARQNATQVGPGARTGTNGQLFGVQPSGAAPKQSAMALDGPTAESVRQLLHAARFASAVLVTHAEQTTASGRTAGAAASGLARASVS</sequence>
<evidence type="ECO:0000256" key="1">
    <source>
        <dbReference type="SAM" id="MobiDB-lite"/>
    </source>
</evidence>
<protein>
    <submittedName>
        <fullName evidence="2">Uncharacterized protein</fullName>
    </submittedName>
</protein>
<reference evidence="2 3" key="1">
    <citation type="submission" date="2019-07" db="EMBL/GenBank/DDBJ databases">
        <title>Genomes of Cafeteria roenbergensis.</title>
        <authorList>
            <person name="Fischer M.G."/>
            <person name="Hackl T."/>
            <person name="Roman M."/>
        </authorList>
    </citation>
    <scope>NUCLEOTIDE SEQUENCE [LARGE SCALE GENOMIC DNA]</scope>
    <source>
        <strain evidence="2 3">BVI</strain>
    </source>
</reference>
<comment type="caution">
    <text evidence="2">The sequence shown here is derived from an EMBL/GenBank/DDBJ whole genome shotgun (WGS) entry which is preliminary data.</text>
</comment>
<dbReference type="Proteomes" id="UP000323011">
    <property type="component" value="Unassembled WGS sequence"/>
</dbReference>
<keyword evidence="3" id="KW-1185">Reference proteome</keyword>
<organism evidence="2 3">
    <name type="scientific">Cafeteria roenbergensis</name>
    <name type="common">Marine flagellate</name>
    <dbReference type="NCBI Taxonomy" id="33653"/>
    <lineage>
        <taxon>Eukaryota</taxon>
        <taxon>Sar</taxon>
        <taxon>Stramenopiles</taxon>
        <taxon>Bigyra</taxon>
        <taxon>Opalozoa</taxon>
        <taxon>Bicosoecida</taxon>
        <taxon>Cafeteriaceae</taxon>
        <taxon>Cafeteria</taxon>
    </lineage>
</organism>
<gene>
    <name evidence="2" type="ORF">FNF29_05231</name>
</gene>
<feature type="compositionally biased region" description="Low complexity" evidence="1">
    <location>
        <begin position="83"/>
        <end position="103"/>
    </location>
</feature>
<feature type="compositionally biased region" description="Low complexity" evidence="1">
    <location>
        <begin position="1"/>
        <end position="13"/>
    </location>
</feature>
<dbReference type="EMBL" id="VLTN01000034">
    <property type="protein sequence ID" value="KAA0150428.1"/>
    <property type="molecule type" value="Genomic_DNA"/>
</dbReference>
<evidence type="ECO:0000313" key="3">
    <source>
        <dbReference type="Proteomes" id="UP000323011"/>
    </source>
</evidence>
<proteinExistence type="predicted"/>
<name>A0A5A8CC35_CAFRO</name>
<accession>A0A5A8CC35</accession>
<evidence type="ECO:0000313" key="2">
    <source>
        <dbReference type="EMBL" id="KAA0150428.1"/>
    </source>
</evidence>
<dbReference type="AlphaFoldDB" id="A0A5A8CC35"/>